<protein>
    <submittedName>
        <fullName evidence="5">UDP-N-acetyl-D-glucosamine dehydrogenase</fullName>
    </submittedName>
</protein>
<keyword evidence="2" id="KW-0520">NAD</keyword>
<evidence type="ECO:0000256" key="1">
    <source>
        <dbReference type="ARBA" id="ARBA00023002"/>
    </source>
</evidence>
<dbReference type="InterPro" id="IPR036291">
    <property type="entry name" value="NAD(P)-bd_dom_sf"/>
</dbReference>
<dbReference type="RefSeq" id="WP_213411089.1">
    <property type="nucleotide sequence ID" value="NZ_BOVK01000015.1"/>
</dbReference>
<dbReference type="InterPro" id="IPR014026">
    <property type="entry name" value="UDP-Glc/GDP-Man_DH_dimer"/>
</dbReference>
<organism evidence="5 6">
    <name type="scientific">Xylanibacillus composti</name>
    <dbReference type="NCBI Taxonomy" id="1572762"/>
    <lineage>
        <taxon>Bacteria</taxon>
        <taxon>Bacillati</taxon>
        <taxon>Bacillota</taxon>
        <taxon>Bacilli</taxon>
        <taxon>Bacillales</taxon>
        <taxon>Paenibacillaceae</taxon>
        <taxon>Xylanibacillus</taxon>
    </lineage>
</organism>
<comment type="caution">
    <text evidence="5">The sequence shown here is derived from an EMBL/GenBank/DDBJ whole genome shotgun (WGS) entry which is preliminary data.</text>
</comment>
<dbReference type="AlphaFoldDB" id="A0A8J4H097"/>
<dbReference type="NCBIfam" id="TIGR03026">
    <property type="entry name" value="NDP-sugDHase"/>
    <property type="match status" value="1"/>
</dbReference>
<feature type="domain" description="UDP-glucose/GDP-mannose dehydrogenase C-terminal" evidence="4">
    <location>
        <begin position="332"/>
        <end position="427"/>
    </location>
</feature>
<evidence type="ECO:0000313" key="6">
    <source>
        <dbReference type="Proteomes" id="UP000677918"/>
    </source>
</evidence>
<dbReference type="InterPro" id="IPR028359">
    <property type="entry name" value="UDP_ManNAc/GlcNAc_DH"/>
</dbReference>
<dbReference type="Pfam" id="PF00984">
    <property type="entry name" value="UDPG_MGDP_dh"/>
    <property type="match status" value="1"/>
</dbReference>
<dbReference type="SUPFAM" id="SSF48179">
    <property type="entry name" value="6-phosphogluconate dehydrogenase C-terminal domain-like"/>
    <property type="match status" value="1"/>
</dbReference>
<dbReference type="SMART" id="SM00984">
    <property type="entry name" value="UDPG_MGDP_dh_C"/>
    <property type="match status" value="1"/>
</dbReference>
<accession>A0A8J4H097</accession>
<evidence type="ECO:0000313" key="5">
    <source>
        <dbReference type="EMBL" id="GIQ68518.1"/>
    </source>
</evidence>
<keyword evidence="6" id="KW-1185">Reference proteome</keyword>
<evidence type="ECO:0000256" key="3">
    <source>
        <dbReference type="PIRNR" id="PIRNR000124"/>
    </source>
</evidence>
<dbReference type="GO" id="GO:0016616">
    <property type="term" value="F:oxidoreductase activity, acting on the CH-OH group of donors, NAD or NADP as acceptor"/>
    <property type="evidence" value="ECO:0007669"/>
    <property type="project" value="InterPro"/>
</dbReference>
<keyword evidence="1" id="KW-0560">Oxidoreductase</keyword>
<evidence type="ECO:0000259" key="4">
    <source>
        <dbReference type="SMART" id="SM00984"/>
    </source>
</evidence>
<dbReference type="PANTHER" id="PTHR43491:SF1">
    <property type="entry name" value="UDP-N-ACETYL-D-MANNOSAMINE DEHYDROGENASE"/>
    <property type="match status" value="1"/>
</dbReference>
<reference evidence="5" key="1">
    <citation type="submission" date="2021-04" db="EMBL/GenBank/DDBJ databases">
        <title>Draft genome sequence of Xylanibacillus composti strain K13.</title>
        <authorList>
            <person name="Uke A."/>
            <person name="Chhe C."/>
            <person name="Baramee S."/>
            <person name="Kosugi A."/>
        </authorList>
    </citation>
    <scope>NUCLEOTIDE SEQUENCE</scope>
    <source>
        <strain evidence="5">K13</strain>
    </source>
</reference>
<dbReference type="InterPro" id="IPR036220">
    <property type="entry name" value="UDP-Glc/GDP-Man_DH_C_sf"/>
</dbReference>
<dbReference type="Proteomes" id="UP000677918">
    <property type="component" value="Unassembled WGS sequence"/>
</dbReference>
<proteinExistence type="inferred from homology"/>
<dbReference type="InterPro" id="IPR017476">
    <property type="entry name" value="UDP-Glc/GDP-Man"/>
</dbReference>
<dbReference type="Pfam" id="PF03720">
    <property type="entry name" value="UDPG_MGDP_dh_C"/>
    <property type="match status" value="1"/>
</dbReference>
<dbReference type="SUPFAM" id="SSF51735">
    <property type="entry name" value="NAD(P)-binding Rossmann-fold domains"/>
    <property type="match status" value="1"/>
</dbReference>
<name>A0A8J4H097_9BACL</name>
<dbReference type="GO" id="GO:0051287">
    <property type="term" value="F:NAD binding"/>
    <property type="evidence" value="ECO:0007669"/>
    <property type="project" value="InterPro"/>
</dbReference>
<dbReference type="InterPro" id="IPR014027">
    <property type="entry name" value="UDP-Glc/GDP-Man_DH_C"/>
</dbReference>
<sequence length="437" mass="49177">MSAYEQLMKKIESHQAVLGVIGLGYVGLPLAVTKAQAGYRVIGFDVDAGKVEALRQGQSYISDVSSEELREQRMNNRLEVTTDFALLAEVDAVSICVPTPIDEHKQPVMDHLLAAAQSIRDHMPQQALVILSSTTYPGTTEEIVKPILEEAGQRIGERLFLAYSPERIDPGNRNYQIKGIPRVVGGMTPQCTELAAKLYERVLKEKLFQVDGPAVAEMAKIVENTFRLVNIGLMNELAVLCHRMKLDIWKVIEAASTKPYGFLPFYPGPGIGGHCIPVDPYYLTWKAKEYHYTTALIEKAAAINESMPEYVVFRMTMILNELGKPMKGSKVLLVGAAYKKNVSDLRESPVLDIIQWLDQYGVEWQFHDPHVPQIRRGNDVRHSVPLLEQTLPHYDLVVVTTDHDQLDYDMLAEKAPALFDTRNCMVHRNCKGHYYKL</sequence>
<dbReference type="PANTHER" id="PTHR43491">
    <property type="entry name" value="UDP-N-ACETYL-D-MANNOSAMINE DEHYDROGENASE"/>
    <property type="match status" value="1"/>
</dbReference>
<dbReference type="PIRSF" id="PIRSF000124">
    <property type="entry name" value="UDPglc_GDPman_dh"/>
    <property type="match status" value="1"/>
</dbReference>
<dbReference type="InterPro" id="IPR008927">
    <property type="entry name" value="6-PGluconate_DH-like_C_sf"/>
</dbReference>
<dbReference type="GO" id="GO:0016628">
    <property type="term" value="F:oxidoreductase activity, acting on the CH-CH group of donors, NAD or NADP as acceptor"/>
    <property type="evidence" value="ECO:0007669"/>
    <property type="project" value="InterPro"/>
</dbReference>
<dbReference type="GO" id="GO:0000271">
    <property type="term" value="P:polysaccharide biosynthetic process"/>
    <property type="evidence" value="ECO:0007669"/>
    <property type="project" value="InterPro"/>
</dbReference>
<dbReference type="InterPro" id="IPR001732">
    <property type="entry name" value="UDP-Glc/GDP-Man_DH_N"/>
</dbReference>
<dbReference type="PIRSF" id="PIRSF500136">
    <property type="entry name" value="UDP_ManNAc_DH"/>
    <property type="match status" value="1"/>
</dbReference>
<gene>
    <name evidence="5" type="ORF">XYCOK13_13420</name>
</gene>
<dbReference type="Gene3D" id="3.40.50.720">
    <property type="entry name" value="NAD(P)-binding Rossmann-like Domain"/>
    <property type="match status" value="2"/>
</dbReference>
<dbReference type="SUPFAM" id="SSF52413">
    <property type="entry name" value="UDP-glucose/GDP-mannose dehydrogenase C-terminal domain"/>
    <property type="match status" value="1"/>
</dbReference>
<comment type="similarity">
    <text evidence="3">Belongs to the UDP-glucose/GDP-mannose dehydrogenase family.</text>
</comment>
<dbReference type="Pfam" id="PF03721">
    <property type="entry name" value="UDPG_MGDP_dh_N"/>
    <property type="match status" value="1"/>
</dbReference>
<evidence type="ECO:0000256" key="2">
    <source>
        <dbReference type="ARBA" id="ARBA00023027"/>
    </source>
</evidence>
<dbReference type="EMBL" id="BOVK01000015">
    <property type="protein sequence ID" value="GIQ68518.1"/>
    <property type="molecule type" value="Genomic_DNA"/>
</dbReference>